<keyword evidence="2 7" id="KW-0645">Protease</keyword>
<evidence type="ECO:0000256" key="3">
    <source>
        <dbReference type="ARBA" id="ARBA00022723"/>
    </source>
</evidence>
<evidence type="ECO:0000313" key="9">
    <source>
        <dbReference type="EMBL" id="AWO00211.1"/>
    </source>
</evidence>
<dbReference type="InterPro" id="IPR024079">
    <property type="entry name" value="MetalloPept_cat_dom_sf"/>
</dbReference>
<keyword evidence="6 7" id="KW-0482">Metalloprotease</keyword>
<dbReference type="RefSeq" id="WP_119075352.1">
    <property type="nucleotide sequence ID" value="NZ_CP029600.1"/>
</dbReference>
<dbReference type="Proteomes" id="UP000246099">
    <property type="component" value="Chromosome"/>
</dbReference>
<evidence type="ECO:0000256" key="6">
    <source>
        <dbReference type="ARBA" id="ARBA00023049"/>
    </source>
</evidence>
<organism evidence="9 10">
    <name type="scientific">Chitinophaga alhagiae</name>
    <dbReference type="NCBI Taxonomy" id="2203219"/>
    <lineage>
        <taxon>Bacteria</taxon>
        <taxon>Pseudomonadati</taxon>
        <taxon>Bacteroidota</taxon>
        <taxon>Chitinophagia</taxon>
        <taxon>Chitinophagales</taxon>
        <taxon>Chitinophagaceae</taxon>
        <taxon>Chitinophaga</taxon>
    </lineage>
</organism>
<sequence length="693" mass="78237">MTGTTTMAQQAPAEKNPLLQQYQTAFKVPPFASILPEHFMPAFEEGMKAQQQRIAAIVNQRSVPTFQNTIAALESSGAPLRNVSTVFFNLTSAHTSPELEAISRQMAPRMAQHSDDIYLNAGLFARVKQVYDRQAQQRLTAEQKRLLEKTYKAFVRSGANLDAAKQNNMREINKELSLLTVRFGQNLLAETNSYELIIDKQEDLAGLPPSLVTAAAASAKEAGMEGKWRFTLHNASVMPFLQYSQQRALREKMYKAYTNRCNNGDERDNKEIVARLATLRADRAALLGYASHADFVLEENMAKTPAQANELLNRLWNAALPVAQQEAAEMQQVMDREGKHEQLEAWDWFYYADKVRKEKYNYDAEALRPYFQLENVQEGIFAVAGKLYGITFSPLKDIPVYQQDVMAYEVKEANGQHIGIIYMDFFPRSSKRGGAWMTSYRKQATDKSGRIAPVVSIVCNFTKPTATGPALLTPDEVETFFHEFGHALHGLLSNVKYETLSGTSVPRDFVELPSQIMEHWAFEPQVLQLYAKHYRTGALIPAEMVEKMKAASKFNQGFATVEYLAASLLDMHYHTIKAGQPIDPLVFEKQQMDQLGLISQIAPRYRSTYFQHIFSGGYSAGYYSYIWSEVLDSDAFAAFKETGDIFDPATARSFRKNVLEKGGTAEPMDLYKAFRTRAPEVKFLLKNRGLDSN</sequence>
<dbReference type="Gene3D" id="1.10.1370.10">
    <property type="entry name" value="Neurolysin, domain 3"/>
    <property type="match status" value="1"/>
</dbReference>
<proteinExistence type="inferred from homology"/>
<evidence type="ECO:0000256" key="4">
    <source>
        <dbReference type="ARBA" id="ARBA00022801"/>
    </source>
</evidence>
<keyword evidence="4 7" id="KW-0378">Hydrolase</keyword>
<keyword evidence="3 7" id="KW-0479">Metal-binding</keyword>
<evidence type="ECO:0000256" key="2">
    <source>
        <dbReference type="ARBA" id="ARBA00022670"/>
    </source>
</evidence>
<dbReference type="CDD" id="cd06456">
    <property type="entry name" value="M3A_DCP"/>
    <property type="match status" value="1"/>
</dbReference>
<dbReference type="EMBL" id="CP029600">
    <property type="protein sequence ID" value="AWO00211.1"/>
    <property type="molecule type" value="Genomic_DNA"/>
</dbReference>
<dbReference type="PANTHER" id="PTHR43660">
    <property type="entry name" value="DIPEPTIDYL CARBOXYPEPTIDASE"/>
    <property type="match status" value="1"/>
</dbReference>
<dbReference type="Gene3D" id="1.10.1370.40">
    <property type="match status" value="1"/>
</dbReference>
<evidence type="ECO:0000256" key="7">
    <source>
        <dbReference type="RuleBase" id="RU003435"/>
    </source>
</evidence>
<evidence type="ECO:0000259" key="8">
    <source>
        <dbReference type="Pfam" id="PF01432"/>
    </source>
</evidence>
<reference evidence="9 10" key="1">
    <citation type="submission" date="2018-05" db="EMBL/GenBank/DDBJ databases">
        <title>Chitinophaga sp. nov., isolated from rhizosphere soil of Alhagi.</title>
        <authorList>
            <person name="Liu Y."/>
        </authorList>
    </citation>
    <scope>NUCLEOTIDE SEQUENCE [LARGE SCALE GENOMIC DNA]</scope>
    <source>
        <strain evidence="9 10">T22</strain>
    </source>
</reference>
<evidence type="ECO:0000256" key="1">
    <source>
        <dbReference type="ARBA" id="ARBA00006040"/>
    </source>
</evidence>
<evidence type="ECO:0000313" key="10">
    <source>
        <dbReference type="Proteomes" id="UP000246099"/>
    </source>
</evidence>
<evidence type="ECO:0000256" key="5">
    <source>
        <dbReference type="ARBA" id="ARBA00022833"/>
    </source>
</evidence>
<dbReference type="InterPro" id="IPR045090">
    <property type="entry name" value="Pept_M3A_M3B"/>
</dbReference>
<gene>
    <name evidence="9" type="ORF">DLD77_00075</name>
</gene>
<comment type="similarity">
    <text evidence="1 7">Belongs to the peptidase M3 family.</text>
</comment>
<dbReference type="SUPFAM" id="SSF55486">
    <property type="entry name" value="Metalloproteases ('zincins'), catalytic domain"/>
    <property type="match status" value="1"/>
</dbReference>
<dbReference type="Gene3D" id="3.40.390.10">
    <property type="entry name" value="Collagenase (Catalytic Domain)"/>
    <property type="match status" value="1"/>
</dbReference>
<keyword evidence="10" id="KW-1185">Reference proteome</keyword>
<name>A0ABN5LLB4_9BACT</name>
<dbReference type="InterPro" id="IPR001567">
    <property type="entry name" value="Pept_M3A_M3B_dom"/>
</dbReference>
<dbReference type="PANTHER" id="PTHR43660:SF1">
    <property type="entry name" value="DIPEPTIDYL CARBOXYPEPTIDASE"/>
    <property type="match status" value="1"/>
</dbReference>
<keyword evidence="5 7" id="KW-0862">Zinc</keyword>
<dbReference type="InterPro" id="IPR024077">
    <property type="entry name" value="Neurolysin/TOP_dom2"/>
</dbReference>
<accession>A0ABN5LLB4</accession>
<comment type="cofactor">
    <cofactor evidence="7">
        <name>Zn(2+)</name>
        <dbReference type="ChEBI" id="CHEBI:29105"/>
    </cofactor>
    <text evidence="7">Binds 1 zinc ion.</text>
</comment>
<dbReference type="InterPro" id="IPR034005">
    <property type="entry name" value="M3A_DCP"/>
</dbReference>
<feature type="domain" description="Peptidase M3A/M3B catalytic" evidence="8">
    <location>
        <begin position="240"/>
        <end position="689"/>
    </location>
</feature>
<dbReference type="Pfam" id="PF01432">
    <property type="entry name" value="Peptidase_M3"/>
    <property type="match status" value="1"/>
</dbReference>
<protein>
    <submittedName>
        <fullName evidence="9">Peptidase M3</fullName>
    </submittedName>
</protein>